<keyword evidence="2" id="KW-1185">Reference proteome</keyword>
<protein>
    <submittedName>
        <fullName evidence="1">Uncharacterized protein</fullName>
    </submittedName>
</protein>
<dbReference type="Proteomes" id="UP000199021">
    <property type="component" value="Unassembled WGS sequence"/>
</dbReference>
<dbReference type="AlphaFoldDB" id="A0A1H9MSQ9"/>
<dbReference type="EMBL" id="FOFB01000031">
    <property type="protein sequence ID" value="SER26668.1"/>
    <property type="molecule type" value="Genomic_DNA"/>
</dbReference>
<gene>
    <name evidence="1" type="ORF">SAMN05444359_13130</name>
</gene>
<dbReference type="STRING" id="478744.SAMN05444359_13130"/>
<evidence type="ECO:0000313" key="2">
    <source>
        <dbReference type="Proteomes" id="UP000199021"/>
    </source>
</evidence>
<proteinExistence type="predicted"/>
<evidence type="ECO:0000313" key="1">
    <source>
        <dbReference type="EMBL" id="SER26668.1"/>
    </source>
</evidence>
<dbReference type="InParanoid" id="A0A1H9MSQ9"/>
<sequence>MMIAEKWNNIGLLQEGSGAFVALVVNYDRYVSAEELLEDIIESLTILLVPAAASYFSKTLAVFKGNESQLLLEDVHVEKIRGAIKASSGDYPAEMGVSQIAVKLIDPTVKFIKNDESSIEYMFYDHNLKPDYGIFKRLESEQVLNENQDSGDNSKEDNQMSIDEILGREYLVVREDAEHFWDAKCYLDFLKKIASVFEKTLDLIVKEQFFEDGYECFAIESKGVRKVVKLKITSDWIDTTILLETNKLLEEVNSEVFLYMVDIFKDPDQTFYLVATTKEKYELLRKSGYVLQGM</sequence>
<reference evidence="2" key="1">
    <citation type="submission" date="2016-10" db="EMBL/GenBank/DDBJ databases">
        <authorList>
            <person name="Varghese N."/>
            <person name="Submissions S."/>
        </authorList>
    </citation>
    <scope>NUCLEOTIDE SEQUENCE [LARGE SCALE GENOMIC DNA]</scope>
    <source>
        <strain evidence="2">DSM 24740</strain>
    </source>
</reference>
<organism evidence="1 2">
    <name type="scientific">Neolewinella agarilytica</name>
    <dbReference type="NCBI Taxonomy" id="478744"/>
    <lineage>
        <taxon>Bacteria</taxon>
        <taxon>Pseudomonadati</taxon>
        <taxon>Bacteroidota</taxon>
        <taxon>Saprospiria</taxon>
        <taxon>Saprospirales</taxon>
        <taxon>Lewinellaceae</taxon>
        <taxon>Neolewinella</taxon>
    </lineage>
</organism>
<name>A0A1H9MSQ9_9BACT</name>
<accession>A0A1H9MSQ9</accession>
<dbReference type="RefSeq" id="WP_090172502.1">
    <property type="nucleotide sequence ID" value="NZ_FOFB01000031.1"/>
</dbReference>